<keyword evidence="3" id="KW-0862">Zinc</keyword>
<organism evidence="8">
    <name type="scientific">Ixodes ricinus</name>
    <name type="common">Common tick</name>
    <name type="synonym">Acarus ricinus</name>
    <dbReference type="NCBI Taxonomy" id="34613"/>
    <lineage>
        <taxon>Eukaryota</taxon>
        <taxon>Metazoa</taxon>
        <taxon>Ecdysozoa</taxon>
        <taxon>Arthropoda</taxon>
        <taxon>Chelicerata</taxon>
        <taxon>Arachnida</taxon>
        <taxon>Acari</taxon>
        <taxon>Parasitiformes</taxon>
        <taxon>Ixodida</taxon>
        <taxon>Ixodoidea</taxon>
        <taxon>Ixodidae</taxon>
        <taxon>Ixodinae</taxon>
        <taxon>Ixodes</taxon>
    </lineage>
</organism>
<dbReference type="SMART" id="SM00692">
    <property type="entry name" value="DM3"/>
    <property type="match status" value="1"/>
</dbReference>
<dbReference type="SUPFAM" id="SSF57716">
    <property type="entry name" value="Glucocorticoid receptor-like (DNA-binding domain)"/>
    <property type="match status" value="1"/>
</dbReference>
<sequence length="199" mass="21547">CCVAACLNYQLTSSGVVFHKFPRDSARLIVWTDIVRRWNSGKPWTPNSRTMICSDHFLPECYQRDLRLLCDAGFSTKYARLKPNAVPSILDRGSLSSVTADGLTPEVVSSYLVPRSSPPQTADGSCVKRRRTGSGDHCSSSTASKDSGLPMVTTWDDDSEAPTYESSLDAPVAREEPVGQNQANAACLSQLVDEAIAAS</sequence>
<evidence type="ECO:0000256" key="2">
    <source>
        <dbReference type="ARBA" id="ARBA00022771"/>
    </source>
</evidence>
<reference evidence="8" key="1">
    <citation type="submission" date="2016-02" db="EMBL/GenBank/DDBJ databases">
        <title>RNAseq analyses of the midgut from blood- or serum-fed Ixodes ricinus ticks.</title>
        <authorList>
            <person name="Perner J."/>
            <person name="Provaznik J."/>
            <person name="Schrenkova J."/>
            <person name="Urbanova V."/>
            <person name="Ribeiro J.M."/>
            <person name="Kopacek P."/>
        </authorList>
    </citation>
    <scope>NUCLEOTIDE SEQUENCE</scope>
    <source>
        <tissue evidence="8">Gut</tissue>
    </source>
</reference>
<dbReference type="Pfam" id="PF05485">
    <property type="entry name" value="THAP"/>
    <property type="match status" value="1"/>
</dbReference>
<dbReference type="InterPro" id="IPR026516">
    <property type="entry name" value="THAP1/10"/>
</dbReference>
<dbReference type="AlphaFoldDB" id="A0A131XT02"/>
<feature type="domain" description="THAP-type" evidence="7">
    <location>
        <begin position="1"/>
        <end position="90"/>
    </location>
</feature>
<evidence type="ECO:0000259" key="7">
    <source>
        <dbReference type="PROSITE" id="PS50950"/>
    </source>
</evidence>
<evidence type="ECO:0000256" key="3">
    <source>
        <dbReference type="ARBA" id="ARBA00022833"/>
    </source>
</evidence>
<dbReference type="GO" id="GO:0008270">
    <property type="term" value="F:zinc ion binding"/>
    <property type="evidence" value="ECO:0007669"/>
    <property type="project" value="UniProtKB-KW"/>
</dbReference>
<evidence type="ECO:0000256" key="1">
    <source>
        <dbReference type="ARBA" id="ARBA00022723"/>
    </source>
</evidence>
<dbReference type="SMART" id="SM00980">
    <property type="entry name" value="THAP"/>
    <property type="match status" value="1"/>
</dbReference>
<evidence type="ECO:0000256" key="6">
    <source>
        <dbReference type="SAM" id="MobiDB-lite"/>
    </source>
</evidence>
<dbReference type="EMBL" id="GEFM01007095">
    <property type="protein sequence ID" value="JAP68701.1"/>
    <property type="molecule type" value="mRNA"/>
</dbReference>
<accession>A0A131XT02</accession>
<keyword evidence="2 5" id="KW-0863">Zinc-finger</keyword>
<dbReference type="PANTHER" id="PTHR46600">
    <property type="entry name" value="THAP DOMAIN-CONTAINING"/>
    <property type="match status" value="1"/>
</dbReference>
<dbReference type="InterPro" id="IPR006612">
    <property type="entry name" value="THAP_Znf"/>
</dbReference>
<dbReference type="PROSITE" id="PS50950">
    <property type="entry name" value="ZF_THAP"/>
    <property type="match status" value="1"/>
</dbReference>
<evidence type="ECO:0000256" key="4">
    <source>
        <dbReference type="ARBA" id="ARBA00023125"/>
    </source>
</evidence>
<evidence type="ECO:0000313" key="8">
    <source>
        <dbReference type="EMBL" id="JAP68701.1"/>
    </source>
</evidence>
<evidence type="ECO:0000256" key="5">
    <source>
        <dbReference type="PROSITE-ProRule" id="PRU00309"/>
    </source>
</evidence>
<feature type="region of interest" description="Disordered" evidence="6">
    <location>
        <begin position="111"/>
        <end position="184"/>
    </location>
</feature>
<keyword evidence="4 5" id="KW-0238">DNA-binding</keyword>
<proteinExistence type="evidence at transcript level"/>
<feature type="non-terminal residue" evidence="8">
    <location>
        <position position="1"/>
    </location>
</feature>
<dbReference type="PANTHER" id="PTHR46600:SF11">
    <property type="entry name" value="THAP DOMAIN-CONTAINING PROTEIN 10"/>
    <property type="match status" value="1"/>
</dbReference>
<dbReference type="GO" id="GO:0043565">
    <property type="term" value="F:sequence-specific DNA binding"/>
    <property type="evidence" value="ECO:0007669"/>
    <property type="project" value="InterPro"/>
</dbReference>
<protein>
    <recommendedName>
        <fullName evidence="7">THAP-type domain-containing protein</fullName>
    </recommendedName>
</protein>
<keyword evidence="1" id="KW-0479">Metal-binding</keyword>
<feature type="non-terminal residue" evidence="8">
    <location>
        <position position="199"/>
    </location>
</feature>
<name>A0A131XT02_IXORI</name>